<dbReference type="AlphaFoldDB" id="A0A1B2EZV9"/>
<proteinExistence type="predicted"/>
<evidence type="ECO:0000313" key="2">
    <source>
        <dbReference type="EMBL" id="ANY85463.1"/>
    </source>
</evidence>
<accession>A0A1B2EZV9</accession>
<dbReference type="KEGG" id="moc:BB934_45425"/>
<reference evidence="2" key="1">
    <citation type="submission" date="2016-07" db="EMBL/GenBank/DDBJ databases">
        <title>Microvirga ossetica sp. nov. a new species of rhizobia isolated from root nodules of the legume species Vicia alpestris Steven originated from North Ossetia region in the Caucasus.</title>
        <authorList>
            <person name="Safronova V.I."/>
            <person name="Kuznetsova I.G."/>
            <person name="Sazanova A.L."/>
            <person name="Belimov A."/>
            <person name="Andronov E."/>
            <person name="Osledkin Y.S."/>
            <person name="Onishchuk O.P."/>
            <person name="Kurchak O.N."/>
            <person name="Shaposhnikov A.I."/>
            <person name="Willems A."/>
            <person name="Tikhonovich I.A."/>
        </authorList>
    </citation>
    <scope>NUCLEOTIDE SEQUENCE [LARGE SCALE GENOMIC DNA]</scope>
    <source>
        <strain evidence="2">V5/3M</strain>
        <plasmid evidence="2">unnamed5</plasmid>
    </source>
</reference>
<evidence type="ECO:0000256" key="1">
    <source>
        <dbReference type="SAM" id="Coils"/>
    </source>
</evidence>
<geneLocation type="plasmid" evidence="2">
    <name>unnamed5</name>
</geneLocation>
<keyword evidence="1" id="KW-0175">Coiled coil</keyword>
<organism evidence="2">
    <name type="scientific">Microvirga ossetica</name>
    <dbReference type="NCBI Taxonomy" id="1882682"/>
    <lineage>
        <taxon>Bacteria</taxon>
        <taxon>Pseudomonadati</taxon>
        <taxon>Pseudomonadota</taxon>
        <taxon>Alphaproteobacteria</taxon>
        <taxon>Hyphomicrobiales</taxon>
        <taxon>Methylobacteriaceae</taxon>
        <taxon>Microvirga</taxon>
    </lineage>
</organism>
<dbReference type="RefSeq" id="WP_099516235.1">
    <property type="nucleotide sequence ID" value="NZ_CP016621.1"/>
</dbReference>
<name>A0A1B2EZV9_9HYPH</name>
<keyword evidence="2" id="KW-0614">Plasmid</keyword>
<sequence length="96" mass="10566">MTNIDTINIRDFEDPALRRAYDEASDALAAATENLEAAREEGRKALRSVRSERRRAAFEAYCAASVAHDRALVAFRAAEDALQQETGRRIGEALAA</sequence>
<feature type="coiled-coil region" evidence="1">
    <location>
        <begin position="21"/>
        <end position="48"/>
    </location>
</feature>
<dbReference type="EMBL" id="CP016621">
    <property type="protein sequence ID" value="ANY85463.1"/>
    <property type="molecule type" value="Genomic_DNA"/>
</dbReference>
<gene>
    <name evidence="2" type="ORF">BB934_45425</name>
</gene>
<protein>
    <submittedName>
        <fullName evidence="2">Uncharacterized protein</fullName>
    </submittedName>
</protein>